<comment type="subcellular location">
    <subcellularLocation>
        <location evidence="2">Membrane</location>
        <topology evidence="2">Peripheral membrane protein</topology>
    </subcellularLocation>
</comment>
<sequence length="156" mass="17416">MVSSCLPILLPSLEYSGQHLVRLPYIPVDRFLKGGSLLTAKEAQSVAEEVVKVELLKTKFVSLEKADPIIHTLLPLSPRGEICDINCVCIDGSEGEFFRLITREGKFTVDRDVIRTKTQEFSPILQFEQDPIQILDALLPLYFKGPLGVSCHRACC</sequence>
<evidence type="ECO:0000256" key="6">
    <source>
        <dbReference type="ARBA" id="ARBA00023065"/>
    </source>
</evidence>
<dbReference type="GO" id="GO:0009535">
    <property type="term" value="C:chloroplast thylakoid membrane"/>
    <property type="evidence" value="ECO:0007669"/>
    <property type="project" value="TreeGrafter"/>
</dbReference>
<proteinExistence type="inferred from homology"/>
<evidence type="ECO:0000256" key="10">
    <source>
        <dbReference type="ARBA" id="ARBA00031066"/>
    </source>
</evidence>
<comment type="subunit">
    <text evidence="11">F-type ATPases have 2 components, CF(1) - the catalytic core - and CF(0) - the membrane proton channel. CF(1) has five subunits: alpha(3), beta(3), gamma(1), delta(1), epsilon(1). CF(0) has four main subunits: a, b, b' and c.</text>
</comment>
<dbReference type="GO" id="GO:0046933">
    <property type="term" value="F:proton-transporting ATP synthase activity, rotational mechanism"/>
    <property type="evidence" value="ECO:0007669"/>
    <property type="project" value="InterPro"/>
</dbReference>
<dbReference type="PANTHER" id="PTHR11693:SF41">
    <property type="entry name" value="ATP SYNTHASE GAMMA CHAIN, CHLOROPLASTIC"/>
    <property type="match status" value="1"/>
</dbReference>
<evidence type="ECO:0000313" key="13">
    <source>
        <dbReference type="Proteomes" id="UP001345219"/>
    </source>
</evidence>
<evidence type="ECO:0000256" key="5">
    <source>
        <dbReference type="ARBA" id="ARBA00022781"/>
    </source>
</evidence>
<keyword evidence="9" id="KW-0066">ATP synthesis</keyword>
<evidence type="ECO:0000256" key="1">
    <source>
        <dbReference type="ARBA" id="ARBA00003456"/>
    </source>
</evidence>
<keyword evidence="13" id="KW-1185">Reference proteome</keyword>
<evidence type="ECO:0000256" key="3">
    <source>
        <dbReference type="ARBA" id="ARBA00007681"/>
    </source>
</evidence>
<accession>A0AAN7JR90</accession>
<comment type="similarity">
    <text evidence="3">Belongs to the ATPase gamma chain family.</text>
</comment>
<keyword evidence="8" id="KW-0139">CF(1)</keyword>
<reference evidence="12 13" key="1">
    <citation type="journal article" date="2023" name="Hortic Res">
        <title>Pangenome of water caltrop reveals structural variations and asymmetric subgenome divergence after allopolyploidization.</title>
        <authorList>
            <person name="Zhang X."/>
            <person name="Chen Y."/>
            <person name="Wang L."/>
            <person name="Yuan Y."/>
            <person name="Fang M."/>
            <person name="Shi L."/>
            <person name="Lu R."/>
            <person name="Comes H.P."/>
            <person name="Ma Y."/>
            <person name="Chen Y."/>
            <person name="Huang G."/>
            <person name="Zhou Y."/>
            <person name="Zheng Z."/>
            <person name="Qiu Y."/>
        </authorList>
    </citation>
    <scope>NUCLEOTIDE SEQUENCE [LARGE SCALE GENOMIC DNA]</scope>
    <source>
        <tissue evidence="12">Roots</tissue>
    </source>
</reference>
<evidence type="ECO:0000256" key="9">
    <source>
        <dbReference type="ARBA" id="ARBA00023310"/>
    </source>
</evidence>
<dbReference type="GO" id="GO:0045259">
    <property type="term" value="C:proton-transporting ATP synthase complex"/>
    <property type="evidence" value="ECO:0007669"/>
    <property type="project" value="UniProtKB-KW"/>
</dbReference>
<keyword evidence="6" id="KW-0406">Ion transport</keyword>
<comment type="function">
    <text evidence="1">Produces ATP from ADP in the presence of a proton gradient across the membrane. The gamma chain is believed to be important in regulating ATPase activity and the flow of protons through the CF(0) complex.</text>
</comment>
<dbReference type="InterPro" id="IPR035968">
    <property type="entry name" value="ATP_synth_F1_ATPase_gsu"/>
</dbReference>
<dbReference type="PANTHER" id="PTHR11693">
    <property type="entry name" value="ATP SYNTHASE GAMMA CHAIN"/>
    <property type="match status" value="1"/>
</dbReference>
<keyword evidence="5" id="KW-0375">Hydrogen ion transport</keyword>
<dbReference type="Gene3D" id="3.40.1380.10">
    <property type="match status" value="1"/>
</dbReference>
<evidence type="ECO:0000256" key="2">
    <source>
        <dbReference type="ARBA" id="ARBA00004170"/>
    </source>
</evidence>
<dbReference type="EMBL" id="JAXIOK010000016">
    <property type="protein sequence ID" value="KAK4752324.1"/>
    <property type="molecule type" value="Genomic_DNA"/>
</dbReference>
<gene>
    <name evidence="12" type="ORF">SAY87_021122</name>
</gene>
<keyword evidence="4" id="KW-0813">Transport</keyword>
<evidence type="ECO:0000313" key="12">
    <source>
        <dbReference type="EMBL" id="KAK4752324.1"/>
    </source>
</evidence>
<keyword evidence="7" id="KW-0472">Membrane</keyword>
<dbReference type="SUPFAM" id="SSF52943">
    <property type="entry name" value="ATP synthase (F1-ATPase), gamma subunit"/>
    <property type="match status" value="1"/>
</dbReference>
<organism evidence="12 13">
    <name type="scientific">Trapa incisa</name>
    <dbReference type="NCBI Taxonomy" id="236973"/>
    <lineage>
        <taxon>Eukaryota</taxon>
        <taxon>Viridiplantae</taxon>
        <taxon>Streptophyta</taxon>
        <taxon>Embryophyta</taxon>
        <taxon>Tracheophyta</taxon>
        <taxon>Spermatophyta</taxon>
        <taxon>Magnoliopsida</taxon>
        <taxon>eudicotyledons</taxon>
        <taxon>Gunneridae</taxon>
        <taxon>Pentapetalae</taxon>
        <taxon>rosids</taxon>
        <taxon>malvids</taxon>
        <taxon>Myrtales</taxon>
        <taxon>Lythraceae</taxon>
        <taxon>Trapa</taxon>
    </lineage>
</organism>
<comment type="caution">
    <text evidence="12">The sequence shown here is derived from an EMBL/GenBank/DDBJ whole genome shotgun (WGS) entry which is preliminary data.</text>
</comment>
<name>A0AAN7JR90_9MYRT</name>
<evidence type="ECO:0000256" key="4">
    <source>
        <dbReference type="ARBA" id="ARBA00022448"/>
    </source>
</evidence>
<protein>
    <recommendedName>
        <fullName evidence="10">F-ATPase gamma subunit</fullName>
    </recommendedName>
</protein>
<dbReference type="InterPro" id="IPR000131">
    <property type="entry name" value="ATP_synth_F1_gsu"/>
</dbReference>
<evidence type="ECO:0000256" key="11">
    <source>
        <dbReference type="ARBA" id="ARBA00038805"/>
    </source>
</evidence>
<dbReference type="AlphaFoldDB" id="A0AAN7JR90"/>
<dbReference type="Proteomes" id="UP001345219">
    <property type="component" value="Chromosome 16"/>
</dbReference>
<evidence type="ECO:0000256" key="8">
    <source>
        <dbReference type="ARBA" id="ARBA00023196"/>
    </source>
</evidence>
<evidence type="ECO:0000256" key="7">
    <source>
        <dbReference type="ARBA" id="ARBA00023136"/>
    </source>
</evidence>